<dbReference type="GO" id="GO:0019748">
    <property type="term" value="P:secondary metabolic process"/>
    <property type="evidence" value="ECO:0007669"/>
    <property type="project" value="InterPro"/>
</dbReference>
<sequence>MTSTALIPAADLSHLKHQPGGAEWLRHLPGLLQVMLARWSLEIDGATFGGGSVSHVVPVRQHGLPAVLKLQFPHPECRHEADALALWNGDGAIQLLDHDAERHALLLERCEPGKFLADAELADPMVVAAELLNSLWKPATAPFTSLQYEAQGWRTALKVAEATATEDEALLIRAALQKLDSLLTSSEESILLHQDLHGHNILSSIRQPWLAIDPKPLAGERAFGLAPLIRSFEFGETRQDLFGRVRRLCQLLNVCEERAVSWTIAQTMAWSFDSSYGARHRRTVRWLLEG</sequence>
<dbReference type="EMBL" id="JAFLNF010000009">
    <property type="protein sequence ID" value="MBO0347163.1"/>
    <property type="molecule type" value="Genomic_DNA"/>
</dbReference>
<comment type="caution">
    <text evidence="1">The sequence shown here is derived from an EMBL/GenBank/DDBJ whole genome shotgun (WGS) entry which is preliminary data.</text>
</comment>
<proteinExistence type="predicted"/>
<organism evidence="1 2">
    <name type="scientific">Roseibium limicola</name>
    <dbReference type="NCBI Taxonomy" id="2816037"/>
    <lineage>
        <taxon>Bacteria</taxon>
        <taxon>Pseudomonadati</taxon>
        <taxon>Pseudomonadota</taxon>
        <taxon>Alphaproteobacteria</taxon>
        <taxon>Hyphomicrobiales</taxon>
        <taxon>Stappiaceae</taxon>
        <taxon>Roseibium</taxon>
    </lineage>
</organism>
<dbReference type="GO" id="GO:0016773">
    <property type="term" value="F:phosphotransferase activity, alcohol group as acceptor"/>
    <property type="evidence" value="ECO:0007669"/>
    <property type="project" value="InterPro"/>
</dbReference>
<keyword evidence="2" id="KW-1185">Reference proteome</keyword>
<protein>
    <submittedName>
        <fullName evidence="1">Phosphotransferase</fullName>
    </submittedName>
</protein>
<dbReference type="Gene3D" id="1.10.510.10">
    <property type="entry name" value="Transferase(Phosphotransferase) domain 1"/>
    <property type="match status" value="1"/>
</dbReference>
<accession>A0A939ET60</accession>
<name>A0A939ET60_9HYPH</name>
<dbReference type="AlphaFoldDB" id="A0A939ET60"/>
<dbReference type="InterPro" id="IPR011009">
    <property type="entry name" value="Kinase-like_dom_sf"/>
</dbReference>
<reference evidence="1" key="1">
    <citation type="submission" date="2021-03" db="EMBL/GenBank/DDBJ databases">
        <title>Roseibium sp. CAU 1637 isolated from Incheon.</title>
        <authorList>
            <person name="Kim W."/>
        </authorList>
    </citation>
    <scope>NUCLEOTIDE SEQUENCE</scope>
    <source>
        <strain evidence="1">CAU 1637</strain>
    </source>
</reference>
<dbReference type="SUPFAM" id="SSF56112">
    <property type="entry name" value="Protein kinase-like (PK-like)"/>
    <property type="match status" value="1"/>
</dbReference>
<gene>
    <name evidence="1" type="ORF">J0X15_18185</name>
</gene>
<evidence type="ECO:0000313" key="1">
    <source>
        <dbReference type="EMBL" id="MBO0347163.1"/>
    </source>
</evidence>
<dbReference type="Gene3D" id="1.20.1270.240">
    <property type="match status" value="1"/>
</dbReference>
<dbReference type="RefSeq" id="WP_206943896.1">
    <property type="nucleotide sequence ID" value="NZ_JAFLNF010000009.1"/>
</dbReference>
<dbReference type="Pfam" id="PF04655">
    <property type="entry name" value="APH_6_hur"/>
    <property type="match status" value="1"/>
</dbReference>
<dbReference type="Proteomes" id="UP000664779">
    <property type="component" value="Unassembled WGS sequence"/>
</dbReference>
<dbReference type="InterPro" id="IPR006748">
    <property type="entry name" value="NH2Glyco/OHUrea_AB-resist_kin"/>
</dbReference>
<evidence type="ECO:0000313" key="2">
    <source>
        <dbReference type="Proteomes" id="UP000664779"/>
    </source>
</evidence>